<evidence type="ECO:0000256" key="1">
    <source>
        <dbReference type="SAM" id="Phobius"/>
    </source>
</evidence>
<name>A0A090GCY5_MESPL</name>
<evidence type="ECO:0000313" key="2">
    <source>
        <dbReference type="EMBL" id="CDX62350.1"/>
    </source>
</evidence>
<evidence type="ECO:0000313" key="3">
    <source>
        <dbReference type="Proteomes" id="UP000046122"/>
    </source>
</evidence>
<keyword evidence="1" id="KW-1133">Transmembrane helix</keyword>
<feature type="transmembrane region" description="Helical" evidence="1">
    <location>
        <begin position="42"/>
        <end position="64"/>
    </location>
</feature>
<dbReference type="AlphaFoldDB" id="A0A090GCY5"/>
<gene>
    <name evidence="2" type="ORF">MPL3365_70419</name>
</gene>
<keyword evidence="1" id="KW-0472">Membrane</keyword>
<dbReference type="EMBL" id="CCNE01000065">
    <property type="protein sequence ID" value="CDX62350.1"/>
    <property type="molecule type" value="Genomic_DNA"/>
</dbReference>
<accession>A0A090GCY5</accession>
<reference evidence="2 3" key="1">
    <citation type="submission" date="2014-08" db="EMBL/GenBank/DDBJ databases">
        <authorList>
            <person name="Moulin Lionel"/>
        </authorList>
    </citation>
    <scope>NUCLEOTIDE SEQUENCE [LARGE SCALE GENOMIC DNA]</scope>
</reference>
<keyword evidence="1" id="KW-0812">Transmembrane</keyword>
<dbReference type="Proteomes" id="UP000046122">
    <property type="component" value="Unassembled WGS sequence"/>
</dbReference>
<organism evidence="2 3">
    <name type="scientific">Mesorhizobium plurifarium</name>
    <dbReference type="NCBI Taxonomy" id="69974"/>
    <lineage>
        <taxon>Bacteria</taxon>
        <taxon>Pseudomonadati</taxon>
        <taxon>Pseudomonadota</taxon>
        <taxon>Alphaproteobacteria</taxon>
        <taxon>Hyphomicrobiales</taxon>
        <taxon>Phyllobacteriaceae</taxon>
        <taxon>Mesorhizobium</taxon>
    </lineage>
</organism>
<protein>
    <submittedName>
        <fullName evidence="2">Uncharacterized protein</fullName>
    </submittedName>
</protein>
<proteinExistence type="predicted"/>
<sequence length="81" mass="9220">MKAGKYDQIFASSAQGHRLSDLHRERDPAGDRKLGQRLESPLLTACLLGGAATSIIGMFCRWLSYEIEKRQEERRESQQAR</sequence>